<dbReference type="EMBL" id="JADNRY010000038">
    <property type="protein sequence ID" value="KAF9070735.1"/>
    <property type="molecule type" value="Genomic_DNA"/>
</dbReference>
<name>A0A9P5PZ85_9AGAR</name>
<reference evidence="1" key="1">
    <citation type="submission" date="2020-11" db="EMBL/GenBank/DDBJ databases">
        <authorList>
            <consortium name="DOE Joint Genome Institute"/>
            <person name="Ahrendt S."/>
            <person name="Riley R."/>
            <person name="Andreopoulos W."/>
            <person name="Labutti K."/>
            <person name="Pangilinan J."/>
            <person name="Ruiz-Duenas F.J."/>
            <person name="Barrasa J.M."/>
            <person name="Sanchez-Garcia M."/>
            <person name="Camarero S."/>
            <person name="Miyauchi S."/>
            <person name="Serrano A."/>
            <person name="Linde D."/>
            <person name="Babiker R."/>
            <person name="Drula E."/>
            <person name="Ayuso-Fernandez I."/>
            <person name="Pacheco R."/>
            <person name="Padilla G."/>
            <person name="Ferreira P."/>
            <person name="Barriuso J."/>
            <person name="Kellner H."/>
            <person name="Castanera R."/>
            <person name="Alfaro M."/>
            <person name="Ramirez L."/>
            <person name="Pisabarro A.G."/>
            <person name="Kuo A."/>
            <person name="Tritt A."/>
            <person name="Lipzen A."/>
            <person name="He G."/>
            <person name="Yan M."/>
            <person name="Ng V."/>
            <person name="Cullen D."/>
            <person name="Martin F."/>
            <person name="Rosso M.-N."/>
            <person name="Henrissat B."/>
            <person name="Hibbett D."/>
            <person name="Martinez A.T."/>
            <person name="Grigoriev I.V."/>
        </authorList>
    </citation>
    <scope>NUCLEOTIDE SEQUENCE</scope>
    <source>
        <strain evidence="1">AH 40177</strain>
    </source>
</reference>
<sequence>MFSTCSRRALASVRQFSSSITRTQDLSIGKIPFLSIANLRINDSHPPINLLPKFDLNLLESPYGHLYYHTPSDGRSAVFSQLRFRNEETGQDWILPNKIPWSLHLWRIIKNPDLAPLKELLVRDGVVSEAFIERCDRLFPAEFATAAPNRVISGLGQHFPVHICRNKTILWIVGEEKVLDLHIGSSWLGYPHTRQKNHKGTTMIELYYDNSRGYCLRVVREPPKVHPTRQRSIEDGRSRKLRCYSLTYPDYLPVLEELVGRDDLHY</sequence>
<comment type="caution">
    <text evidence="1">The sequence shown here is derived from an EMBL/GenBank/DDBJ whole genome shotgun (WGS) entry which is preliminary data.</text>
</comment>
<organism evidence="1 2">
    <name type="scientific">Rhodocollybia butyracea</name>
    <dbReference type="NCBI Taxonomy" id="206335"/>
    <lineage>
        <taxon>Eukaryota</taxon>
        <taxon>Fungi</taxon>
        <taxon>Dikarya</taxon>
        <taxon>Basidiomycota</taxon>
        <taxon>Agaricomycotina</taxon>
        <taxon>Agaricomycetes</taxon>
        <taxon>Agaricomycetidae</taxon>
        <taxon>Agaricales</taxon>
        <taxon>Marasmiineae</taxon>
        <taxon>Omphalotaceae</taxon>
        <taxon>Rhodocollybia</taxon>
    </lineage>
</organism>
<evidence type="ECO:0000313" key="2">
    <source>
        <dbReference type="Proteomes" id="UP000772434"/>
    </source>
</evidence>
<dbReference type="AlphaFoldDB" id="A0A9P5PZ85"/>
<protein>
    <submittedName>
        <fullName evidence="1">Uncharacterized protein</fullName>
    </submittedName>
</protein>
<dbReference type="Proteomes" id="UP000772434">
    <property type="component" value="Unassembled WGS sequence"/>
</dbReference>
<dbReference type="OrthoDB" id="2839137at2759"/>
<gene>
    <name evidence="1" type="ORF">BDP27DRAFT_1323336</name>
</gene>
<evidence type="ECO:0000313" key="1">
    <source>
        <dbReference type="EMBL" id="KAF9070735.1"/>
    </source>
</evidence>
<accession>A0A9P5PZ85</accession>
<proteinExistence type="predicted"/>
<keyword evidence="2" id="KW-1185">Reference proteome</keyword>